<dbReference type="SUPFAM" id="SSF55347">
    <property type="entry name" value="Glyceraldehyde-3-phosphate dehydrogenase-like, C-terminal domain"/>
    <property type="match status" value="1"/>
</dbReference>
<dbReference type="Pfam" id="PF01408">
    <property type="entry name" value="GFO_IDH_MocA"/>
    <property type="match status" value="1"/>
</dbReference>
<dbReference type="InterPro" id="IPR050984">
    <property type="entry name" value="Gfo/Idh/MocA_domain"/>
</dbReference>
<comment type="caution">
    <text evidence="8">The sequence shown here is derived from an EMBL/GenBank/DDBJ whole genome shotgun (WGS) entry which is preliminary data.</text>
</comment>
<dbReference type="EMBL" id="JAGPXD010000003">
    <property type="protein sequence ID" value="KAH7361845.1"/>
    <property type="molecule type" value="Genomic_DNA"/>
</dbReference>
<dbReference type="Gene3D" id="3.30.360.10">
    <property type="entry name" value="Dihydrodipicolinate Reductase, domain 2"/>
    <property type="match status" value="1"/>
</dbReference>
<evidence type="ECO:0000313" key="9">
    <source>
        <dbReference type="Proteomes" id="UP000813385"/>
    </source>
</evidence>
<evidence type="ECO:0000313" key="8">
    <source>
        <dbReference type="EMBL" id="KAH7361845.1"/>
    </source>
</evidence>
<proteinExistence type="inferred from homology"/>
<keyword evidence="2" id="KW-0560">Oxidoreductase</keyword>
<sequence length="328" mass="35693">MLRWGILGTSFISNTVVEAIQKSSKSSVQAVFGRSPDKLAKFADKYSISSRHTSIESLLDDAEVDVIYVGLPSHLHHDAVLASLKRGKPCLSEKSLATTLEDAIAMADAHKKSNTFFLEGLMYLSHPLMQKTAEIVKSGELGQIRSFSGHYAADIWSKANPLGKGTIYNLGCYPVSLVHFIMETAFGSEAFKARATVQGSGNRSDTTGVIEEANLSVRFENGTLATVLSTDRYGSGFGFTALGDKGVLRFKTNPWLPKAGDSIIEIQPYGQDARQIVITSPHDAFEWQVKTVEDCLASGKLEAERPSPNITQSVEIMGLLTEWENSIA</sequence>
<dbReference type="PANTHER" id="PTHR22604">
    <property type="entry name" value="OXIDOREDUCTASES"/>
    <property type="match status" value="1"/>
</dbReference>
<name>A0A8K0X4K5_9PEZI</name>
<evidence type="ECO:0000256" key="5">
    <source>
        <dbReference type="ARBA" id="ARBA00049233"/>
    </source>
</evidence>
<evidence type="ECO:0000256" key="4">
    <source>
        <dbReference type="ARBA" id="ARBA00042988"/>
    </source>
</evidence>
<keyword evidence="9" id="KW-1185">Reference proteome</keyword>
<accession>A0A8K0X4K5</accession>
<feature type="domain" description="Gfo/Idh/MocA-like oxidoreductase N-terminal" evidence="6">
    <location>
        <begin position="2"/>
        <end position="115"/>
    </location>
</feature>
<reference evidence="8" key="1">
    <citation type="journal article" date="2021" name="Nat. Commun.">
        <title>Genetic determinants of endophytism in the Arabidopsis root mycobiome.</title>
        <authorList>
            <person name="Mesny F."/>
            <person name="Miyauchi S."/>
            <person name="Thiergart T."/>
            <person name="Pickel B."/>
            <person name="Atanasova L."/>
            <person name="Karlsson M."/>
            <person name="Huettel B."/>
            <person name="Barry K.W."/>
            <person name="Haridas S."/>
            <person name="Chen C."/>
            <person name="Bauer D."/>
            <person name="Andreopoulos W."/>
            <person name="Pangilinan J."/>
            <person name="LaButti K."/>
            <person name="Riley R."/>
            <person name="Lipzen A."/>
            <person name="Clum A."/>
            <person name="Drula E."/>
            <person name="Henrissat B."/>
            <person name="Kohler A."/>
            <person name="Grigoriev I.V."/>
            <person name="Martin F.M."/>
            <person name="Hacquard S."/>
        </authorList>
    </citation>
    <scope>NUCLEOTIDE SEQUENCE</scope>
    <source>
        <strain evidence="8">MPI-CAGE-AT-0016</strain>
    </source>
</reference>
<dbReference type="SUPFAM" id="SSF51735">
    <property type="entry name" value="NAD(P)-binding Rossmann-fold domains"/>
    <property type="match status" value="1"/>
</dbReference>
<gene>
    <name evidence="8" type="ORF">B0T11DRAFT_279709</name>
</gene>
<evidence type="ECO:0000256" key="2">
    <source>
        <dbReference type="ARBA" id="ARBA00023002"/>
    </source>
</evidence>
<dbReference type="GO" id="GO:0000166">
    <property type="term" value="F:nucleotide binding"/>
    <property type="evidence" value="ECO:0007669"/>
    <property type="project" value="InterPro"/>
</dbReference>
<dbReference type="OrthoDB" id="6417021at2759"/>
<dbReference type="Proteomes" id="UP000813385">
    <property type="component" value="Unassembled WGS sequence"/>
</dbReference>
<dbReference type="AlphaFoldDB" id="A0A8K0X4K5"/>
<dbReference type="Pfam" id="PF22725">
    <property type="entry name" value="GFO_IDH_MocA_C3"/>
    <property type="match status" value="1"/>
</dbReference>
<protein>
    <recommendedName>
        <fullName evidence="3">D-xylose 1-dehydrogenase (NADP(+), D-xylono-1,5-lactone-forming)</fullName>
        <ecNumber evidence="3">1.1.1.179</ecNumber>
    </recommendedName>
    <alternativeName>
        <fullName evidence="4">D-xylose-NADP dehydrogenase</fullName>
    </alternativeName>
</protein>
<evidence type="ECO:0000256" key="3">
    <source>
        <dbReference type="ARBA" id="ARBA00038984"/>
    </source>
</evidence>
<dbReference type="InterPro" id="IPR000683">
    <property type="entry name" value="Gfo/Idh/MocA-like_OxRdtase_N"/>
</dbReference>
<evidence type="ECO:0000259" key="7">
    <source>
        <dbReference type="Pfam" id="PF22725"/>
    </source>
</evidence>
<organism evidence="8 9">
    <name type="scientific">Plectosphaerella cucumerina</name>
    <dbReference type="NCBI Taxonomy" id="40658"/>
    <lineage>
        <taxon>Eukaryota</taxon>
        <taxon>Fungi</taxon>
        <taxon>Dikarya</taxon>
        <taxon>Ascomycota</taxon>
        <taxon>Pezizomycotina</taxon>
        <taxon>Sordariomycetes</taxon>
        <taxon>Hypocreomycetidae</taxon>
        <taxon>Glomerellales</taxon>
        <taxon>Plectosphaerellaceae</taxon>
        <taxon>Plectosphaerella</taxon>
    </lineage>
</organism>
<comment type="catalytic activity">
    <reaction evidence="5">
        <text>D-xylose + NADP(+) = D-xylono-1,5-lactone + NADPH + H(+)</text>
        <dbReference type="Rhea" id="RHEA:22000"/>
        <dbReference type="ChEBI" id="CHEBI:15378"/>
        <dbReference type="ChEBI" id="CHEBI:15867"/>
        <dbReference type="ChEBI" id="CHEBI:53455"/>
        <dbReference type="ChEBI" id="CHEBI:57783"/>
        <dbReference type="ChEBI" id="CHEBI:58349"/>
        <dbReference type="EC" id="1.1.1.179"/>
    </reaction>
</comment>
<dbReference type="EC" id="1.1.1.179" evidence="3"/>
<dbReference type="Gene3D" id="3.40.50.720">
    <property type="entry name" value="NAD(P)-binding Rossmann-like Domain"/>
    <property type="match status" value="1"/>
</dbReference>
<comment type="similarity">
    <text evidence="1">Belongs to the Gfo/Idh/MocA family.</text>
</comment>
<dbReference type="InterPro" id="IPR055170">
    <property type="entry name" value="GFO_IDH_MocA-like_dom"/>
</dbReference>
<evidence type="ECO:0000256" key="1">
    <source>
        <dbReference type="ARBA" id="ARBA00010928"/>
    </source>
</evidence>
<dbReference type="GO" id="GO:0047837">
    <property type="term" value="F:D-xylose 1-dehydrogenase (NADP+) activity"/>
    <property type="evidence" value="ECO:0007669"/>
    <property type="project" value="UniProtKB-EC"/>
</dbReference>
<dbReference type="InterPro" id="IPR036291">
    <property type="entry name" value="NAD(P)-bd_dom_sf"/>
</dbReference>
<feature type="domain" description="GFO/IDH/MocA-like oxidoreductase" evidence="7">
    <location>
        <begin position="130"/>
        <end position="248"/>
    </location>
</feature>
<evidence type="ECO:0000259" key="6">
    <source>
        <dbReference type="Pfam" id="PF01408"/>
    </source>
</evidence>
<dbReference type="PANTHER" id="PTHR22604:SF105">
    <property type="entry name" value="TRANS-1,2-DIHYDROBENZENE-1,2-DIOL DEHYDROGENASE"/>
    <property type="match status" value="1"/>
</dbReference>